<dbReference type="InterPro" id="IPR032728">
    <property type="entry name" value="BBS1_N"/>
</dbReference>
<proteinExistence type="predicted"/>
<dbReference type="GO" id="GO:0005930">
    <property type="term" value="C:axoneme"/>
    <property type="evidence" value="ECO:0007669"/>
    <property type="project" value="TreeGrafter"/>
</dbReference>
<dbReference type="Gene3D" id="1.20.1280.50">
    <property type="match status" value="1"/>
</dbReference>
<keyword evidence="4" id="KW-1185">Reference proteome</keyword>
<dbReference type="PANTHER" id="PTHR20870:SF0">
    <property type="entry name" value="BARDET-BIEDL SYNDROME 1 PROTEIN"/>
    <property type="match status" value="1"/>
</dbReference>
<feature type="domain" description="Bardet-Biedl syndrome 1 N-terminal" evidence="1">
    <location>
        <begin position="397"/>
        <end position="645"/>
    </location>
</feature>
<sequence length="978" mass="108304">MIPTCCIKSPKVSLQPVPLLVSIVSKKETITLYSAAMVSPTDLMTDDLVHYVAGFLSPSDLMAAIQVNSWWGTVCASDVIWRRLCVTRWLLPRPERLKRSTGTSSFFELYQYLDRARYLPRGKYTTKHQIVWGRGRDEGADVWMTVAHSSNCQVLSTNETSYIQLRVVVQNLRPQPLTVDLQELEVRMKGGSEGTIFGVGSIANQPVVEAADTARMQRLAPAVLALNGVDVHPSLTSQLIELKMFDFAVLAVNVVCNGCEFEPDFLESCNALWVPIRRIGRCTSLSTCRCGLIPDSYHRGTIRVPMVDESVIWRHYDLVSNRFMVLDTRSIEDVDHFSNLLSSPISHFSKRKRSISQVSASSPHLEYCSMSANEDVEKDTVVPAADAASKKAVKSPWLSAYHNSVAGIKAGSSCMQLVDVYGDGDAKLVIADGDQRLKMFKGSSLHGEQAVLGVPSALCYFYSDNNRPRIPAIAVASGPYIFIYRNFRPHYKFTVPSIEIDAQETKLWEALAKCTIEVPDALAQLSTMRGLGIRLSERSRGLLAIDNIEEQAEYVSRFLDEPLVERSCVTCMTSINKNMDDKDAVSCLIVATEGCMVYVLDPQGTSLIQQVKVPGVPVEIVAVGLLDVECRLVITTRNGSVFMIKNGELLKSVIELESPACGLVQLEKSIVIASMSRKLTSYHLKGKKNWSLTMSDDIVALEAFSLRRTKDTRGVLVALRNGEVTLYNEKVKVCTLSTDTVLTGMRFGQYGREEASLVLVQKSGALSLKILKRTASLEAISEAAGPPPEQDIPLNIPKKTTLYVEQTQRERDHATEMHRHFQRDLCKLRLTTARAYVKIIKDGQASRLQISKAQHCSHNIMTGTGIVLDWCSNPFERAGARNRPIFSNQAQRTGNAGTKAVTEITVAFHYDHELYRVEQSLLLIPLVIPNVQYQYAVDVESISEVGAADNVSIFVCGKESCVPLVSAVVSMPLSEPEM</sequence>
<dbReference type="EMBL" id="JASMQC010000001">
    <property type="protein sequence ID" value="KAK1947730.1"/>
    <property type="molecule type" value="Genomic_DNA"/>
</dbReference>
<evidence type="ECO:0000259" key="2">
    <source>
        <dbReference type="Pfam" id="PF23304"/>
    </source>
</evidence>
<reference evidence="3" key="1">
    <citation type="submission" date="2023-08" db="EMBL/GenBank/DDBJ databases">
        <title>Reference Genome Resource for the Citrus Pathogen Phytophthora citrophthora.</title>
        <authorList>
            <person name="Moller H."/>
            <person name="Coetzee B."/>
            <person name="Rose L.J."/>
            <person name="Van Niekerk J.M."/>
        </authorList>
    </citation>
    <scope>NUCLEOTIDE SEQUENCE</scope>
    <source>
        <strain evidence="3">STE-U-9442</strain>
    </source>
</reference>
<dbReference type="GO" id="GO:0061512">
    <property type="term" value="P:protein localization to cilium"/>
    <property type="evidence" value="ECO:0007669"/>
    <property type="project" value="TreeGrafter"/>
</dbReference>
<dbReference type="Pfam" id="PF14779">
    <property type="entry name" value="BBS1"/>
    <property type="match status" value="1"/>
</dbReference>
<dbReference type="Proteomes" id="UP001259832">
    <property type="component" value="Unassembled WGS sequence"/>
</dbReference>
<evidence type="ECO:0000313" key="4">
    <source>
        <dbReference type="Proteomes" id="UP001259832"/>
    </source>
</evidence>
<evidence type="ECO:0000313" key="3">
    <source>
        <dbReference type="EMBL" id="KAK1947730.1"/>
    </source>
</evidence>
<dbReference type="InterPro" id="IPR056419">
    <property type="entry name" value="GAE_BBS1"/>
</dbReference>
<organism evidence="3 4">
    <name type="scientific">Phytophthora citrophthora</name>
    <dbReference type="NCBI Taxonomy" id="4793"/>
    <lineage>
        <taxon>Eukaryota</taxon>
        <taxon>Sar</taxon>
        <taxon>Stramenopiles</taxon>
        <taxon>Oomycota</taxon>
        <taxon>Peronosporomycetes</taxon>
        <taxon>Peronosporales</taxon>
        <taxon>Peronosporaceae</taxon>
        <taxon>Phytophthora</taxon>
    </lineage>
</organism>
<dbReference type="InterPro" id="IPR036047">
    <property type="entry name" value="F-box-like_dom_sf"/>
</dbReference>
<dbReference type="AlphaFoldDB" id="A0AAD9H0H6"/>
<dbReference type="PANTHER" id="PTHR20870">
    <property type="entry name" value="BARDET-BIEDL SYNDROME 1 PROTEIN"/>
    <property type="match status" value="1"/>
</dbReference>
<accession>A0AAD9H0H6</accession>
<feature type="domain" description="Bardet-Biedl syndrome 1 protein GAE" evidence="2">
    <location>
        <begin position="895"/>
        <end position="975"/>
    </location>
</feature>
<gene>
    <name evidence="3" type="ORF">P3T76_000020</name>
</gene>
<comment type="caution">
    <text evidence="3">The sequence shown here is derived from an EMBL/GenBank/DDBJ whole genome shotgun (WGS) entry which is preliminary data.</text>
</comment>
<dbReference type="GO" id="GO:0005119">
    <property type="term" value="F:smoothened binding"/>
    <property type="evidence" value="ECO:0007669"/>
    <property type="project" value="TreeGrafter"/>
</dbReference>
<dbReference type="InterPro" id="IPR028784">
    <property type="entry name" value="BBS1"/>
</dbReference>
<dbReference type="SUPFAM" id="SSF81383">
    <property type="entry name" value="F-box domain"/>
    <property type="match status" value="1"/>
</dbReference>
<protein>
    <submittedName>
        <fullName evidence="3">Bardet-Biedl syndrome 1</fullName>
    </submittedName>
</protein>
<dbReference type="GO" id="GO:0005815">
    <property type="term" value="C:microtubule organizing center"/>
    <property type="evidence" value="ECO:0007669"/>
    <property type="project" value="TreeGrafter"/>
</dbReference>
<dbReference type="GO" id="GO:1905515">
    <property type="term" value="P:non-motile cilium assembly"/>
    <property type="evidence" value="ECO:0007669"/>
    <property type="project" value="InterPro"/>
</dbReference>
<dbReference type="GO" id="GO:0005113">
    <property type="term" value="F:patched binding"/>
    <property type="evidence" value="ECO:0007669"/>
    <property type="project" value="TreeGrafter"/>
</dbReference>
<evidence type="ECO:0000259" key="1">
    <source>
        <dbReference type="Pfam" id="PF14779"/>
    </source>
</evidence>
<dbReference type="Pfam" id="PF23304">
    <property type="entry name" value="GAE_BBS1"/>
    <property type="match status" value="1"/>
</dbReference>
<name>A0AAD9H0H6_9STRA</name>
<dbReference type="GO" id="GO:0034464">
    <property type="term" value="C:BBSome"/>
    <property type="evidence" value="ECO:0007669"/>
    <property type="project" value="InterPro"/>
</dbReference>